<dbReference type="EMBL" id="SSTE01006467">
    <property type="protein sequence ID" value="KAA0059490.1"/>
    <property type="molecule type" value="Genomic_DNA"/>
</dbReference>
<comment type="caution">
    <text evidence="1">The sequence shown here is derived from an EMBL/GenBank/DDBJ whole genome shotgun (WGS) entry which is preliminary data.</text>
</comment>
<dbReference type="Proteomes" id="UP000321393">
    <property type="component" value="Unassembled WGS sequence"/>
</dbReference>
<evidence type="ECO:0000313" key="1">
    <source>
        <dbReference type="EMBL" id="KAA0059490.1"/>
    </source>
</evidence>
<evidence type="ECO:0000313" key="2">
    <source>
        <dbReference type="Proteomes" id="UP000321393"/>
    </source>
</evidence>
<protein>
    <submittedName>
        <fullName evidence="1">Uncharacterized protein</fullName>
    </submittedName>
</protein>
<organism evidence="1 2">
    <name type="scientific">Cucumis melo var. makuwa</name>
    <name type="common">Oriental melon</name>
    <dbReference type="NCBI Taxonomy" id="1194695"/>
    <lineage>
        <taxon>Eukaryota</taxon>
        <taxon>Viridiplantae</taxon>
        <taxon>Streptophyta</taxon>
        <taxon>Embryophyta</taxon>
        <taxon>Tracheophyta</taxon>
        <taxon>Spermatophyta</taxon>
        <taxon>Magnoliopsida</taxon>
        <taxon>eudicotyledons</taxon>
        <taxon>Gunneridae</taxon>
        <taxon>Pentapetalae</taxon>
        <taxon>rosids</taxon>
        <taxon>fabids</taxon>
        <taxon>Cucurbitales</taxon>
        <taxon>Cucurbitaceae</taxon>
        <taxon>Benincaseae</taxon>
        <taxon>Cucumis</taxon>
    </lineage>
</organism>
<reference evidence="1 2" key="1">
    <citation type="submission" date="2019-08" db="EMBL/GenBank/DDBJ databases">
        <title>Draft genome sequences of two oriental melons (Cucumis melo L. var makuwa).</title>
        <authorList>
            <person name="Kwon S.-Y."/>
        </authorList>
    </citation>
    <scope>NUCLEOTIDE SEQUENCE [LARGE SCALE GENOMIC DNA]</scope>
    <source>
        <strain evidence="2">cv. SW 3</strain>
        <tissue evidence="1">Leaf</tissue>
    </source>
</reference>
<proteinExistence type="predicted"/>
<dbReference type="AlphaFoldDB" id="A0A5A7UWJ1"/>
<name>A0A5A7UWJ1_CUCMM</name>
<gene>
    <name evidence="1" type="ORF">E6C27_scaffold242G002380</name>
</gene>
<accession>A0A5A7UWJ1</accession>
<sequence length="336" mass="37194">MTICSIVLGCTLVLPPMSSLSDLYFGKMCEVRCTKCRLKFLTQNKRSPLVGRALAIFLIVSGCTLVLPPTSSLPDLYIGKIRVFATRWKSIGHLFDEGILVCIFFGQTPEVLKLSSFHSLEVHFNLLLTPNDHSPLVGKALAIFSIWFDTGRAFVTCGRTLTIFSIVSGCTLVHRPISWLPNLYFGKTELMPPAHCFMFYHILPSSHRRFYSPTICLAIDSVPNPSNHLMVGHPQIYLKFEVGKSSAHFNTNVSTSSSSSIAHQQLQRRQQQIAAIEATLERLIPSLMEVFSEICLEADQTNGMNISTISIINSAAFHARSSTSGSEMNNGKPVPL</sequence>